<dbReference type="SUPFAM" id="SSF52402">
    <property type="entry name" value="Adenine nucleotide alpha hydrolases-like"/>
    <property type="match status" value="1"/>
</dbReference>
<protein>
    <submittedName>
        <fullName evidence="3">Nucleotide-binding universal stress UspA family protein</fullName>
    </submittedName>
</protein>
<dbReference type="PRINTS" id="PR01438">
    <property type="entry name" value="UNVRSLSTRESS"/>
</dbReference>
<dbReference type="RefSeq" id="WP_027504712.1">
    <property type="nucleotide sequence ID" value="NZ_JAFBBK010000001.1"/>
</dbReference>
<evidence type="ECO:0000313" key="3">
    <source>
        <dbReference type="EMBL" id="MBM7415967.1"/>
    </source>
</evidence>
<dbReference type="Pfam" id="PF00582">
    <property type="entry name" value="Usp"/>
    <property type="match status" value="1"/>
</dbReference>
<sequence length="128" mass="13631">MSVVVGYADTVEDRNALPFAFREAKMRGTDVTVVVDGDRSAVDELIMAARTDSGADGVAARVAEPVPGRSHADNLVDMSYEPDVELLVIGVRRRSPVGKLLLGSLSQRVLLDAHCPVVAVKPPVEVAH</sequence>
<proteinExistence type="inferred from homology"/>
<name>A0ABS2KVJ2_9NOCA</name>
<keyword evidence="4" id="KW-1185">Reference proteome</keyword>
<evidence type="ECO:0000259" key="2">
    <source>
        <dbReference type="Pfam" id="PF00582"/>
    </source>
</evidence>
<organism evidence="3 4">
    <name type="scientific">Rhodococcoides corynebacterioides</name>
    <dbReference type="NCBI Taxonomy" id="53972"/>
    <lineage>
        <taxon>Bacteria</taxon>
        <taxon>Bacillati</taxon>
        <taxon>Actinomycetota</taxon>
        <taxon>Actinomycetes</taxon>
        <taxon>Mycobacteriales</taxon>
        <taxon>Nocardiaceae</taxon>
        <taxon>Rhodococcoides</taxon>
    </lineage>
</organism>
<comment type="similarity">
    <text evidence="1">Belongs to the universal stress protein A family.</text>
</comment>
<dbReference type="Gene3D" id="3.40.50.620">
    <property type="entry name" value="HUPs"/>
    <property type="match status" value="1"/>
</dbReference>
<evidence type="ECO:0000313" key="4">
    <source>
        <dbReference type="Proteomes" id="UP000703038"/>
    </source>
</evidence>
<evidence type="ECO:0000256" key="1">
    <source>
        <dbReference type="ARBA" id="ARBA00008791"/>
    </source>
</evidence>
<dbReference type="EMBL" id="JAFBBK010000001">
    <property type="protein sequence ID" value="MBM7415967.1"/>
    <property type="molecule type" value="Genomic_DNA"/>
</dbReference>
<dbReference type="InterPro" id="IPR006016">
    <property type="entry name" value="UspA"/>
</dbReference>
<accession>A0ABS2KVJ2</accession>
<dbReference type="InterPro" id="IPR006015">
    <property type="entry name" value="Universal_stress_UspA"/>
</dbReference>
<comment type="caution">
    <text evidence="3">The sequence shown here is derived from an EMBL/GenBank/DDBJ whole genome shotgun (WGS) entry which is preliminary data.</text>
</comment>
<reference evidence="3 4" key="1">
    <citation type="submission" date="2021-01" db="EMBL/GenBank/DDBJ databases">
        <title>Genomics of switchgrass bacterial isolates.</title>
        <authorList>
            <person name="Shade A."/>
        </authorList>
    </citation>
    <scope>NUCLEOTIDE SEQUENCE [LARGE SCALE GENOMIC DNA]</scope>
    <source>
        <strain evidence="3 4">PvP111</strain>
    </source>
</reference>
<dbReference type="InterPro" id="IPR014729">
    <property type="entry name" value="Rossmann-like_a/b/a_fold"/>
</dbReference>
<feature type="domain" description="UspA" evidence="2">
    <location>
        <begin position="2"/>
        <end position="121"/>
    </location>
</feature>
<dbReference type="CDD" id="cd00293">
    <property type="entry name" value="USP-like"/>
    <property type="match status" value="1"/>
</dbReference>
<gene>
    <name evidence="3" type="ORF">JOE42_002700</name>
</gene>
<dbReference type="Proteomes" id="UP000703038">
    <property type="component" value="Unassembled WGS sequence"/>
</dbReference>